<organism evidence="1 2">
    <name type="scientific">Variovorax paradoxus</name>
    <dbReference type="NCBI Taxonomy" id="34073"/>
    <lineage>
        <taxon>Bacteria</taxon>
        <taxon>Pseudomonadati</taxon>
        <taxon>Pseudomonadota</taxon>
        <taxon>Betaproteobacteria</taxon>
        <taxon>Burkholderiales</taxon>
        <taxon>Comamonadaceae</taxon>
        <taxon>Variovorax</taxon>
    </lineage>
</organism>
<protein>
    <submittedName>
        <fullName evidence="1">Uncharacterized protein</fullName>
    </submittedName>
</protein>
<dbReference type="AlphaFoldDB" id="A0A2W5STA1"/>
<reference evidence="1 2" key="1">
    <citation type="submission" date="2017-08" db="EMBL/GenBank/DDBJ databases">
        <title>Infants hospitalized years apart are colonized by the same room-sourced microbial strains.</title>
        <authorList>
            <person name="Brooks B."/>
            <person name="Olm M.R."/>
            <person name="Firek B.A."/>
            <person name="Baker R."/>
            <person name="Thomas B.C."/>
            <person name="Morowitz M.J."/>
            <person name="Banfield J.F."/>
        </authorList>
    </citation>
    <scope>NUCLEOTIDE SEQUENCE [LARGE SCALE GENOMIC DNA]</scope>
    <source>
        <strain evidence="1">S2_005_003_R2_41</strain>
    </source>
</reference>
<accession>A0A2W5STA1</accession>
<name>A0A2W5STA1_VARPD</name>
<sequence length="120" mass="12218">MRLTHITSLAQNIDGSMDLTFQQEDGTSLTLSLDVRAARESFLALISLPVPSGGGVILGAPLPATGVSAFGGPGEPSGLAFHFAGNTRVLPVGIPTSGLAKLKEEIQALELLMASPAGHA</sequence>
<dbReference type="Proteomes" id="UP000249135">
    <property type="component" value="Unassembled WGS sequence"/>
</dbReference>
<evidence type="ECO:0000313" key="1">
    <source>
        <dbReference type="EMBL" id="PZQ77970.1"/>
    </source>
</evidence>
<evidence type="ECO:0000313" key="2">
    <source>
        <dbReference type="Proteomes" id="UP000249135"/>
    </source>
</evidence>
<gene>
    <name evidence="1" type="ORF">DI563_02090</name>
</gene>
<comment type="caution">
    <text evidence="1">The sequence shown here is derived from an EMBL/GenBank/DDBJ whole genome shotgun (WGS) entry which is preliminary data.</text>
</comment>
<proteinExistence type="predicted"/>
<dbReference type="EMBL" id="QFPP01000007">
    <property type="protein sequence ID" value="PZQ77970.1"/>
    <property type="molecule type" value="Genomic_DNA"/>
</dbReference>